<evidence type="ECO:0000313" key="3">
    <source>
        <dbReference type="Proteomes" id="UP000269945"/>
    </source>
</evidence>
<dbReference type="AlphaFoldDB" id="A0A9X9Q138"/>
<protein>
    <submittedName>
        <fullName evidence="2">Uncharacterized protein</fullName>
    </submittedName>
</protein>
<feature type="region of interest" description="Disordered" evidence="1">
    <location>
        <begin position="1"/>
        <end position="38"/>
    </location>
</feature>
<comment type="caution">
    <text evidence="2">The sequence shown here is derived from an EMBL/GenBank/DDBJ whole genome shotgun (WGS) entry which is preliminary data.</text>
</comment>
<evidence type="ECO:0000313" key="2">
    <source>
        <dbReference type="EMBL" id="VCW91111.1"/>
    </source>
</evidence>
<dbReference type="EMBL" id="CYRY02016987">
    <property type="protein sequence ID" value="VCW91111.1"/>
    <property type="molecule type" value="Genomic_DNA"/>
</dbReference>
<evidence type="ECO:0000256" key="1">
    <source>
        <dbReference type="SAM" id="MobiDB-lite"/>
    </source>
</evidence>
<name>A0A9X9Q138_GULGU</name>
<accession>A0A9X9Q138</accession>
<gene>
    <name evidence="2" type="ORF">BN2614_LOCUS1</name>
</gene>
<organism evidence="2 3">
    <name type="scientific">Gulo gulo</name>
    <name type="common">Wolverine</name>
    <name type="synonym">Gluton</name>
    <dbReference type="NCBI Taxonomy" id="48420"/>
    <lineage>
        <taxon>Eukaryota</taxon>
        <taxon>Metazoa</taxon>
        <taxon>Chordata</taxon>
        <taxon>Craniata</taxon>
        <taxon>Vertebrata</taxon>
        <taxon>Euteleostomi</taxon>
        <taxon>Mammalia</taxon>
        <taxon>Eutheria</taxon>
        <taxon>Laurasiatheria</taxon>
        <taxon>Carnivora</taxon>
        <taxon>Caniformia</taxon>
        <taxon>Musteloidea</taxon>
        <taxon>Mustelidae</taxon>
        <taxon>Guloninae</taxon>
        <taxon>Gulo</taxon>
    </lineage>
</organism>
<dbReference type="Proteomes" id="UP000269945">
    <property type="component" value="Unassembled WGS sequence"/>
</dbReference>
<keyword evidence="3" id="KW-1185">Reference proteome</keyword>
<reference evidence="2 3" key="1">
    <citation type="submission" date="2018-10" db="EMBL/GenBank/DDBJ databases">
        <authorList>
            <person name="Ekblom R."/>
            <person name="Jareborg N."/>
        </authorList>
    </citation>
    <scope>NUCLEOTIDE SEQUENCE [LARGE SCALE GENOMIC DNA]</scope>
    <source>
        <tissue evidence="2">Muscle</tissue>
    </source>
</reference>
<sequence>MANTLKRKGNELKLDDPDIQNLPRALSSPGTTPCEAEERESFLQIFEEASRQAKGQLQSFKKSPLPLAPVNEPGLQGHPNHPHCSCQSCVWGMTGHLEHTVHSYHRASASFSKSSSAHCKF</sequence>
<proteinExistence type="predicted"/>